<name>A0ACC2ZZP5_9EURO</name>
<evidence type="ECO:0000313" key="1">
    <source>
        <dbReference type="EMBL" id="KAJ9653217.1"/>
    </source>
</evidence>
<sequence length="637" mass="69288">MKRKYLEEDTGYDTKRAPKKLRQGGRIHLFHLSDELLLRILSHLPVATLVKCEGVCRKLDGLAKDNELWREKYYNQFIRHRARRLPRLQSVSRQVQESSQLLYSSRAAQWLEQSHLVRSGQEVSWKHLYKVKYNWTIGRARTSEVLVGSKPTPAVLARLQNGELYTADQAHGLRRWKNGIVQSFCPFEPDKEPSAMAAEANGGSIFVVIGFTDGCISIYTTTDSGFRRLANMPSSAGCVSSIASAWPYVMSMSASRTVNLFSCSTTTDGSTAVIRSITNLHTETELSPVALSLRKTSRTLVAGIAYAFNQFITGWCLGLQEIRMDLEGVVVGNRTTTSVDTPIQDKIKLQTKPKIISRSASTSPFGLHPSFARAPNSLSYCGCYVLAGLPDNTLMVYTVTSTHDKLEINMGRRLWGHTSAVSAAEVTGTGKALSISAKGDEIRYWELEELLTSSSQKRTSTRIYSLSMLNNAIQRRGDGLSLALQDLKREESHIRKCVSFDEEQAIVVGERARDCPKKATSGGGGGGGGATCYNCGQTGHISRECGQEGHMARECPSADATGGQGPRAGGWGSGGNSYGGGRECYKCGGRETVPLLVLQAGMVVVGTEAAVAVLVAKPATIAAGLVTWLETVIKAEA</sequence>
<evidence type="ECO:0000313" key="2">
    <source>
        <dbReference type="Proteomes" id="UP001172386"/>
    </source>
</evidence>
<dbReference type="Proteomes" id="UP001172386">
    <property type="component" value="Unassembled WGS sequence"/>
</dbReference>
<organism evidence="1 2">
    <name type="scientific">Neophaeococcomyces mojaviensis</name>
    <dbReference type="NCBI Taxonomy" id="3383035"/>
    <lineage>
        <taxon>Eukaryota</taxon>
        <taxon>Fungi</taxon>
        <taxon>Dikarya</taxon>
        <taxon>Ascomycota</taxon>
        <taxon>Pezizomycotina</taxon>
        <taxon>Eurotiomycetes</taxon>
        <taxon>Chaetothyriomycetidae</taxon>
        <taxon>Chaetothyriales</taxon>
        <taxon>Chaetothyriales incertae sedis</taxon>
        <taxon>Neophaeococcomyces</taxon>
    </lineage>
</organism>
<protein>
    <submittedName>
        <fullName evidence="1">Uncharacterized protein</fullName>
    </submittedName>
</protein>
<gene>
    <name evidence="1" type="ORF">H2198_007575</name>
</gene>
<proteinExistence type="predicted"/>
<dbReference type="EMBL" id="JAPDRQ010000162">
    <property type="protein sequence ID" value="KAJ9653217.1"/>
    <property type="molecule type" value="Genomic_DNA"/>
</dbReference>
<accession>A0ACC2ZZP5</accession>
<reference evidence="1" key="1">
    <citation type="submission" date="2022-10" db="EMBL/GenBank/DDBJ databases">
        <title>Culturing micro-colonial fungi from biological soil crusts in the Mojave desert and describing Neophaeococcomyces mojavensis, and introducing the new genera and species Taxawa tesnikishii.</title>
        <authorList>
            <person name="Kurbessoian T."/>
            <person name="Stajich J.E."/>
        </authorList>
    </citation>
    <scope>NUCLEOTIDE SEQUENCE</scope>
    <source>
        <strain evidence="1">JES_112</strain>
    </source>
</reference>
<comment type="caution">
    <text evidence="1">The sequence shown here is derived from an EMBL/GenBank/DDBJ whole genome shotgun (WGS) entry which is preliminary data.</text>
</comment>
<keyword evidence="2" id="KW-1185">Reference proteome</keyword>